<dbReference type="SUPFAM" id="SSF52540">
    <property type="entry name" value="P-loop containing nucleoside triphosphate hydrolases"/>
    <property type="match status" value="1"/>
</dbReference>
<dbReference type="InterPro" id="IPR017871">
    <property type="entry name" value="ABC_transporter-like_CS"/>
</dbReference>
<dbReference type="PROSITE" id="PS00211">
    <property type="entry name" value="ABC_TRANSPORTER_1"/>
    <property type="match status" value="1"/>
</dbReference>
<dbReference type="RefSeq" id="WP_025086987.1">
    <property type="nucleotide sequence ID" value="NZ_AZFT01000004.1"/>
</dbReference>
<dbReference type="EMBL" id="AZFT01000004">
    <property type="protein sequence ID" value="KRL87326.1"/>
    <property type="molecule type" value="Genomic_DNA"/>
</dbReference>
<dbReference type="GO" id="GO:0005524">
    <property type="term" value="F:ATP binding"/>
    <property type="evidence" value="ECO:0007669"/>
    <property type="project" value="UniProtKB-KW"/>
</dbReference>
<evidence type="ECO:0000256" key="1">
    <source>
        <dbReference type="ARBA" id="ARBA00022448"/>
    </source>
</evidence>
<dbReference type="PANTHER" id="PTHR42781:SF8">
    <property type="entry name" value="BICARBONATE TRANSPORT ATP-BINDING PROTEIN CMPC"/>
    <property type="match status" value="1"/>
</dbReference>
<keyword evidence="3 5" id="KW-0067">ATP-binding</keyword>
<dbReference type="Pfam" id="PF00005">
    <property type="entry name" value="ABC_tran"/>
    <property type="match status" value="1"/>
</dbReference>
<gene>
    <name evidence="5" type="ORF">FC32_GL001750</name>
</gene>
<name>A0A0R1U2Y5_9LACO</name>
<dbReference type="Gene3D" id="3.40.50.300">
    <property type="entry name" value="P-loop containing nucleotide triphosphate hydrolases"/>
    <property type="match status" value="1"/>
</dbReference>
<sequence length="238" mass="26490">MNLVEVKQVSKAYGKNTILDTVDLNIQKGSFIALVGMSGGGKSTLMRMIAGLEEATSGVIVFNGHKVRGLNKEARIMFQDDRLLPWMTVMENLTFANKSPEKLAKAKELLELTDLTEHYDKYPTALSGGQRQRVALARALMSEPKLLLLDEPLGALDALTRQKMQDLILDICQKQAITTVLVTHDIAEAVRMADKIYVIKDQGISGRFDNPNYTGSADEQRLQRDHTEQKVLDVIYGI</sequence>
<keyword evidence="2" id="KW-0547">Nucleotide-binding</keyword>
<dbReference type="AlphaFoldDB" id="A0A0R1U2Y5"/>
<accession>A0A0R1U2Y5</accession>
<comment type="caution">
    <text evidence="5">The sequence shown here is derived from an EMBL/GenBank/DDBJ whole genome shotgun (WGS) entry which is preliminary data.</text>
</comment>
<dbReference type="PANTHER" id="PTHR42781">
    <property type="entry name" value="SPERMIDINE/PUTRESCINE IMPORT ATP-BINDING PROTEIN POTA"/>
    <property type="match status" value="1"/>
</dbReference>
<keyword evidence="6" id="KW-1185">Reference proteome</keyword>
<dbReference type="InterPro" id="IPR003593">
    <property type="entry name" value="AAA+_ATPase"/>
</dbReference>
<protein>
    <submittedName>
        <fullName evidence="5">ABC transporter ATP-binding protein</fullName>
    </submittedName>
</protein>
<dbReference type="Proteomes" id="UP000051324">
    <property type="component" value="Unassembled WGS sequence"/>
</dbReference>
<evidence type="ECO:0000313" key="6">
    <source>
        <dbReference type="Proteomes" id="UP000051324"/>
    </source>
</evidence>
<dbReference type="InterPro" id="IPR027417">
    <property type="entry name" value="P-loop_NTPase"/>
</dbReference>
<proteinExistence type="predicted"/>
<dbReference type="PROSITE" id="PS50893">
    <property type="entry name" value="ABC_TRANSPORTER_2"/>
    <property type="match status" value="1"/>
</dbReference>
<dbReference type="InterPro" id="IPR003439">
    <property type="entry name" value="ABC_transporter-like_ATP-bd"/>
</dbReference>
<dbReference type="eggNOG" id="COG1116">
    <property type="taxonomic scope" value="Bacteria"/>
</dbReference>
<evidence type="ECO:0000256" key="3">
    <source>
        <dbReference type="ARBA" id="ARBA00022840"/>
    </source>
</evidence>
<dbReference type="PATRIC" id="fig|1423724.4.peg.1821"/>
<dbReference type="GO" id="GO:0016887">
    <property type="term" value="F:ATP hydrolysis activity"/>
    <property type="evidence" value="ECO:0007669"/>
    <property type="project" value="InterPro"/>
</dbReference>
<keyword evidence="1" id="KW-0813">Transport</keyword>
<dbReference type="SMART" id="SM00382">
    <property type="entry name" value="AAA"/>
    <property type="match status" value="1"/>
</dbReference>
<organism evidence="5 6">
    <name type="scientific">Ligilactobacillus apodemi DSM 16634 = JCM 16172</name>
    <dbReference type="NCBI Taxonomy" id="1423724"/>
    <lineage>
        <taxon>Bacteria</taxon>
        <taxon>Bacillati</taxon>
        <taxon>Bacillota</taxon>
        <taxon>Bacilli</taxon>
        <taxon>Lactobacillales</taxon>
        <taxon>Lactobacillaceae</taxon>
        <taxon>Ligilactobacillus</taxon>
    </lineage>
</organism>
<dbReference type="OrthoDB" id="9802264at2"/>
<evidence type="ECO:0000313" key="5">
    <source>
        <dbReference type="EMBL" id="KRL87326.1"/>
    </source>
</evidence>
<feature type="domain" description="ABC transporter" evidence="4">
    <location>
        <begin position="4"/>
        <end position="226"/>
    </location>
</feature>
<reference evidence="5 6" key="1">
    <citation type="journal article" date="2015" name="Genome Announc.">
        <title>Expanding the biotechnology potential of lactobacilli through comparative genomics of 213 strains and associated genera.</title>
        <authorList>
            <person name="Sun Z."/>
            <person name="Harris H.M."/>
            <person name="McCann A."/>
            <person name="Guo C."/>
            <person name="Argimon S."/>
            <person name="Zhang W."/>
            <person name="Yang X."/>
            <person name="Jeffery I.B."/>
            <person name="Cooney J.C."/>
            <person name="Kagawa T.F."/>
            <person name="Liu W."/>
            <person name="Song Y."/>
            <person name="Salvetti E."/>
            <person name="Wrobel A."/>
            <person name="Rasinkangas P."/>
            <person name="Parkhill J."/>
            <person name="Rea M.C."/>
            <person name="O'Sullivan O."/>
            <person name="Ritari J."/>
            <person name="Douillard F.P."/>
            <person name="Paul Ross R."/>
            <person name="Yang R."/>
            <person name="Briner A.E."/>
            <person name="Felis G.E."/>
            <person name="de Vos W.M."/>
            <person name="Barrangou R."/>
            <person name="Klaenhammer T.R."/>
            <person name="Caufield P.W."/>
            <person name="Cui Y."/>
            <person name="Zhang H."/>
            <person name="O'Toole P.W."/>
        </authorList>
    </citation>
    <scope>NUCLEOTIDE SEQUENCE [LARGE SCALE GENOMIC DNA]</scope>
    <source>
        <strain evidence="5 6">DSM 16634</strain>
    </source>
</reference>
<dbReference type="STRING" id="1423724.FC32_GL001750"/>
<evidence type="ECO:0000256" key="2">
    <source>
        <dbReference type="ARBA" id="ARBA00022741"/>
    </source>
</evidence>
<dbReference type="InterPro" id="IPR050093">
    <property type="entry name" value="ABC_SmlMolc_Importer"/>
</dbReference>
<dbReference type="CDD" id="cd03293">
    <property type="entry name" value="ABC_NrtD_SsuB_transporters"/>
    <property type="match status" value="1"/>
</dbReference>
<evidence type="ECO:0000259" key="4">
    <source>
        <dbReference type="PROSITE" id="PS50893"/>
    </source>
</evidence>